<organism evidence="1 2">
    <name type="scientific">Daphnia magna</name>
    <dbReference type="NCBI Taxonomy" id="35525"/>
    <lineage>
        <taxon>Eukaryota</taxon>
        <taxon>Metazoa</taxon>
        <taxon>Ecdysozoa</taxon>
        <taxon>Arthropoda</taxon>
        <taxon>Crustacea</taxon>
        <taxon>Branchiopoda</taxon>
        <taxon>Diplostraca</taxon>
        <taxon>Cladocera</taxon>
        <taxon>Anomopoda</taxon>
        <taxon>Daphniidae</taxon>
        <taxon>Daphnia</taxon>
    </lineage>
</organism>
<protein>
    <recommendedName>
        <fullName evidence="3">THAP-type domain-containing protein</fullName>
    </recommendedName>
</protein>
<evidence type="ECO:0000313" key="2">
    <source>
        <dbReference type="Proteomes" id="UP001234178"/>
    </source>
</evidence>
<comment type="caution">
    <text evidence="1">The sequence shown here is derived from an EMBL/GenBank/DDBJ whole genome shotgun (WGS) entry which is preliminary data.</text>
</comment>
<dbReference type="Proteomes" id="UP001234178">
    <property type="component" value="Unassembled WGS sequence"/>
</dbReference>
<accession>A0ABR0A7M6</accession>
<sequence length="164" mass="18830">MSTLCSYSLFQSDANGLHEVNCYVIWAVMGFHYIVVPRVAKDQAGIKVREVWLKRLHLVGQKITNNIRVCNAHFVLGKPFYYTGETHPDWAPSLNFDKVYVNAKSAMDRESRRVILNVQRAFQEMVQDPEQVPIENVHLNEEVVNISLTEGHEELFPPLCTEAE</sequence>
<reference evidence="1 2" key="1">
    <citation type="journal article" date="2023" name="Nucleic Acids Res.">
        <title>The hologenome of Daphnia magna reveals possible DNA methylation and microbiome-mediated evolution of the host genome.</title>
        <authorList>
            <person name="Chaturvedi A."/>
            <person name="Li X."/>
            <person name="Dhandapani V."/>
            <person name="Marshall H."/>
            <person name="Kissane S."/>
            <person name="Cuenca-Cambronero M."/>
            <person name="Asole G."/>
            <person name="Calvet F."/>
            <person name="Ruiz-Romero M."/>
            <person name="Marangio P."/>
            <person name="Guigo R."/>
            <person name="Rago D."/>
            <person name="Mirbahai L."/>
            <person name="Eastwood N."/>
            <person name="Colbourne J.K."/>
            <person name="Zhou J."/>
            <person name="Mallon E."/>
            <person name="Orsini L."/>
        </authorList>
    </citation>
    <scope>NUCLEOTIDE SEQUENCE [LARGE SCALE GENOMIC DNA]</scope>
    <source>
        <strain evidence="1">LRV0_1</strain>
    </source>
</reference>
<gene>
    <name evidence="1" type="ORF">OUZ56_002914</name>
</gene>
<proteinExistence type="predicted"/>
<evidence type="ECO:0008006" key="3">
    <source>
        <dbReference type="Google" id="ProtNLM"/>
    </source>
</evidence>
<dbReference type="EMBL" id="JAOYFB010000036">
    <property type="protein sequence ID" value="KAK4020979.1"/>
    <property type="molecule type" value="Genomic_DNA"/>
</dbReference>
<name>A0ABR0A7M6_9CRUS</name>
<keyword evidence="2" id="KW-1185">Reference proteome</keyword>
<evidence type="ECO:0000313" key="1">
    <source>
        <dbReference type="EMBL" id="KAK4020979.1"/>
    </source>
</evidence>